<name>A0A2I9DE41_9DEIO</name>
<reference evidence="3" key="1">
    <citation type="submission" date="2018-01" db="EMBL/GenBank/DDBJ databases">
        <title>Draft Genome Sequence of the Radioresistant Bacterium Deinococcus aerius TR0125, Isolated from the Higher Atmosphere above Japan.</title>
        <authorList>
            <person name="Satoh K."/>
            <person name="Arai H."/>
            <person name="Sanzen T."/>
            <person name="Kawaguchi Y."/>
            <person name="Hayashi H."/>
            <person name="Yokobori S."/>
            <person name="Yamagishi A."/>
            <person name="Oono Y."/>
            <person name="Narumi I."/>
        </authorList>
    </citation>
    <scope>NUCLEOTIDE SEQUENCE [LARGE SCALE GENOMIC DNA]</scope>
    <source>
        <strain evidence="3">TR0125</strain>
    </source>
</reference>
<organism evidence="2 3">
    <name type="scientific">Deinococcus aerius</name>
    <dbReference type="NCBI Taxonomy" id="200253"/>
    <lineage>
        <taxon>Bacteria</taxon>
        <taxon>Thermotogati</taxon>
        <taxon>Deinococcota</taxon>
        <taxon>Deinococci</taxon>
        <taxon>Deinococcales</taxon>
        <taxon>Deinococcaceae</taxon>
        <taxon>Deinococcus</taxon>
    </lineage>
</organism>
<proteinExistence type="predicted"/>
<gene>
    <name evidence="2" type="ORF">DAERI_010390</name>
</gene>
<keyword evidence="1" id="KW-0812">Transmembrane</keyword>
<keyword evidence="3" id="KW-1185">Reference proteome</keyword>
<protein>
    <submittedName>
        <fullName evidence="2">Uncharacterized protein</fullName>
    </submittedName>
</protein>
<evidence type="ECO:0000313" key="3">
    <source>
        <dbReference type="Proteomes" id="UP000236569"/>
    </source>
</evidence>
<keyword evidence="1" id="KW-0472">Membrane</keyword>
<comment type="caution">
    <text evidence="2">The sequence shown here is derived from an EMBL/GenBank/DDBJ whole genome shotgun (WGS) entry which is preliminary data.</text>
</comment>
<accession>A0A2I9DE41</accession>
<dbReference type="EMBL" id="BFAG01000001">
    <property type="protein sequence ID" value="GBF04218.1"/>
    <property type="molecule type" value="Genomic_DNA"/>
</dbReference>
<dbReference type="RefSeq" id="WP_103127775.1">
    <property type="nucleotide sequence ID" value="NZ_BFAG01000001.1"/>
</dbReference>
<evidence type="ECO:0000256" key="1">
    <source>
        <dbReference type="SAM" id="Phobius"/>
    </source>
</evidence>
<dbReference type="Proteomes" id="UP000236569">
    <property type="component" value="Unassembled WGS sequence"/>
</dbReference>
<feature type="transmembrane region" description="Helical" evidence="1">
    <location>
        <begin position="15"/>
        <end position="34"/>
    </location>
</feature>
<keyword evidence="1" id="KW-1133">Transmembrane helix</keyword>
<dbReference type="AlphaFoldDB" id="A0A2I9DE41"/>
<sequence length="64" mass="6989">MAELALFFALSPEGWTVLALLVGGLLFLGLTYLVPRRFWGWLLLIGCPLLAFGPVAAALLLDRM</sequence>
<feature type="transmembrane region" description="Helical" evidence="1">
    <location>
        <begin position="41"/>
        <end position="61"/>
    </location>
</feature>
<evidence type="ECO:0000313" key="2">
    <source>
        <dbReference type="EMBL" id="GBF04218.1"/>
    </source>
</evidence>